<proteinExistence type="predicted"/>
<dbReference type="Pfam" id="PF01471">
    <property type="entry name" value="PG_binding_1"/>
    <property type="match status" value="2"/>
</dbReference>
<dbReference type="InterPro" id="IPR002477">
    <property type="entry name" value="Peptidoglycan-bd-like"/>
</dbReference>
<dbReference type="InterPro" id="IPR002508">
    <property type="entry name" value="MurNAc-LAA_cat"/>
</dbReference>
<organism evidence="4">
    <name type="scientific">freshwater metagenome</name>
    <dbReference type="NCBI Taxonomy" id="449393"/>
    <lineage>
        <taxon>unclassified sequences</taxon>
        <taxon>metagenomes</taxon>
        <taxon>ecological metagenomes</taxon>
    </lineage>
</organism>
<dbReference type="InterPro" id="IPR036366">
    <property type="entry name" value="PGBDSf"/>
</dbReference>
<evidence type="ECO:0000313" key="3">
    <source>
        <dbReference type="EMBL" id="CAB4602168.1"/>
    </source>
</evidence>
<feature type="domain" description="MurNAc-LAA" evidence="2">
    <location>
        <begin position="233"/>
        <end position="349"/>
    </location>
</feature>
<gene>
    <name evidence="3" type="ORF">UFOPK1811_00884</name>
    <name evidence="4" type="ORF">UFOPK2922_00105</name>
</gene>
<evidence type="ECO:0000259" key="2">
    <source>
        <dbReference type="SMART" id="SM00646"/>
    </source>
</evidence>
<protein>
    <submittedName>
        <fullName evidence="4">Unannotated protein</fullName>
    </submittedName>
</protein>
<dbReference type="Pfam" id="PF01520">
    <property type="entry name" value="Amidase_3"/>
    <property type="match status" value="1"/>
</dbReference>
<dbReference type="Gene3D" id="3.40.630.40">
    <property type="entry name" value="Zn-dependent exopeptidases"/>
    <property type="match status" value="1"/>
</dbReference>
<dbReference type="AlphaFoldDB" id="A0A6J6V7K4"/>
<dbReference type="PANTHER" id="PTHR30404">
    <property type="entry name" value="N-ACETYLMURAMOYL-L-ALANINE AMIDASE"/>
    <property type="match status" value="1"/>
</dbReference>
<dbReference type="Gene3D" id="1.10.101.10">
    <property type="entry name" value="PGBD-like superfamily/PGBD"/>
    <property type="match status" value="2"/>
</dbReference>
<sequence>MEELARVGDAGAIVTETITSLSRLGLLNSAEVTFTKEVVEALRAFQQSRGLTATGKLTRDIYLALEEARWRLGDRNLSYIPGALIRGDDIATLQNRLNEMGFSSGRVDGIYGALTEGAVIEFQKSVGLPADGVCGPATFTALIRLTGTVRGGLASSLRDTYLIHQRGPALAGKIIAIDASFGGNLLGAEAFGLNEAQITYDVAKRLEGRLSALGVTVFMTRGKDNNPSEMDRINFANKVNCDLLISLHLDKSSSANAHGIASYYYGNATHEIHSVVGERFALLAQREICARTDLLNCRTHGKSWEILRLTKAPSVRIDLGYLSNEGDAQRLASSSFRQSLAEALVVAVQRLYLAAEEDALTGTLRIEDLKRAGLRK</sequence>
<accession>A0A6J6V7K4</accession>
<dbReference type="SUPFAM" id="SSF53187">
    <property type="entry name" value="Zn-dependent exopeptidases"/>
    <property type="match status" value="1"/>
</dbReference>
<keyword evidence="1" id="KW-0378">Hydrolase</keyword>
<evidence type="ECO:0000256" key="1">
    <source>
        <dbReference type="ARBA" id="ARBA00022801"/>
    </source>
</evidence>
<dbReference type="EMBL" id="CAEZUJ010000032">
    <property type="protein sequence ID" value="CAB4602168.1"/>
    <property type="molecule type" value="Genomic_DNA"/>
</dbReference>
<dbReference type="PANTHER" id="PTHR30404:SF0">
    <property type="entry name" value="N-ACETYLMURAMOYL-L-ALANINE AMIDASE AMIC"/>
    <property type="match status" value="1"/>
</dbReference>
<dbReference type="InterPro" id="IPR050695">
    <property type="entry name" value="N-acetylmuramoyl_amidase_3"/>
</dbReference>
<evidence type="ECO:0000313" key="4">
    <source>
        <dbReference type="EMBL" id="CAB4767199.1"/>
    </source>
</evidence>
<dbReference type="GO" id="GO:0009253">
    <property type="term" value="P:peptidoglycan catabolic process"/>
    <property type="evidence" value="ECO:0007669"/>
    <property type="project" value="InterPro"/>
</dbReference>
<dbReference type="SMART" id="SM00646">
    <property type="entry name" value="Ami_3"/>
    <property type="match status" value="1"/>
</dbReference>
<dbReference type="EMBL" id="CAEZZS010000002">
    <property type="protein sequence ID" value="CAB4767199.1"/>
    <property type="molecule type" value="Genomic_DNA"/>
</dbReference>
<dbReference type="CDD" id="cd02696">
    <property type="entry name" value="MurNAc-LAA"/>
    <property type="match status" value="1"/>
</dbReference>
<dbReference type="GO" id="GO:0030288">
    <property type="term" value="C:outer membrane-bounded periplasmic space"/>
    <property type="evidence" value="ECO:0007669"/>
    <property type="project" value="TreeGrafter"/>
</dbReference>
<name>A0A6J6V7K4_9ZZZZ</name>
<dbReference type="SUPFAM" id="SSF47090">
    <property type="entry name" value="PGBD-like"/>
    <property type="match status" value="2"/>
</dbReference>
<reference evidence="4" key="1">
    <citation type="submission" date="2020-05" db="EMBL/GenBank/DDBJ databases">
        <authorList>
            <person name="Chiriac C."/>
            <person name="Salcher M."/>
            <person name="Ghai R."/>
            <person name="Kavagutti S V."/>
        </authorList>
    </citation>
    <scope>NUCLEOTIDE SEQUENCE</scope>
</reference>
<dbReference type="InterPro" id="IPR036365">
    <property type="entry name" value="PGBD-like_sf"/>
</dbReference>
<dbReference type="GO" id="GO:0008745">
    <property type="term" value="F:N-acetylmuramoyl-L-alanine amidase activity"/>
    <property type="evidence" value="ECO:0007669"/>
    <property type="project" value="InterPro"/>
</dbReference>